<dbReference type="CDD" id="cd14752">
    <property type="entry name" value="GH31_N"/>
    <property type="match status" value="1"/>
</dbReference>
<protein>
    <submittedName>
        <fullName evidence="6">Glycoside hydrolase family 31</fullName>
    </submittedName>
</protein>
<dbReference type="Gene3D" id="3.20.20.80">
    <property type="entry name" value="Glycosidases"/>
    <property type="match status" value="1"/>
</dbReference>
<dbReference type="SUPFAM" id="SSF51011">
    <property type="entry name" value="Glycosyl hydrolase domain"/>
    <property type="match status" value="1"/>
</dbReference>
<dbReference type="eggNOG" id="COG1501">
    <property type="taxonomic scope" value="Bacteria"/>
</dbReference>
<dbReference type="InterPro" id="IPR002044">
    <property type="entry name" value="CBM20"/>
</dbReference>
<feature type="region of interest" description="Disordered" evidence="3">
    <location>
        <begin position="1026"/>
        <end position="1053"/>
    </location>
</feature>
<dbReference type="OrthoDB" id="176168at2"/>
<dbReference type="GO" id="GO:0005975">
    <property type="term" value="P:carbohydrate metabolic process"/>
    <property type="evidence" value="ECO:0007669"/>
    <property type="project" value="InterPro"/>
</dbReference>
<dbReference type="RefSeq" id="WP_013031496.1">
    <property type="nucleotide sequence ID" value="NC_013960.1"/>
</dbReference>
<keyword evidence="2 6" id="KW-0378">Hydrolase</keyword>
<evidence type="ECO:0000256" key="3">
    <source>
        <dbReference type="SAM" id="MobiDB-lite"/>
    </source>
</evidence>
<organism evidence="6 7">
    <name type="scientific">Nitrosococcus halophilus (strain Nc4)</name>
    <dbReference type="NCBI Taxonomy" id="472759"/>
    <lineage>
        <taxon>Bacteria</taxon>
        <taxon>Pseudomonadati</taxon>
        <taxon>Pseudomonadota</taxon>
        <taxon>Gammaproteobacteria</taxon>
        <taxon>Chromatiales</taxon>
        <taxon>Chromatiaceae</taxon>
        <taxon>Nitrosococcus</taxon>
    </lineage>
</organism>
<dbReference type="AlphaFoldDB" id="D5BVH2"/>
<dbReference type="InterPro" id="IPR048395">
    <property type="entry name" value="Glyco_hydro_31_C"/>
</dbReference>
<feature type="signal peptide" evidence="4">
    <location>
        <begin position="1"/>
        <end position="26"/>
    </location>
</feature>
<evidence type="ECO:0000313" key="7">
    <source>
        <dbReference type="Proteomes" id="UP000001844"/>
    </source>
</evidence>
<dbReference type="InterPro" id="IPR011013">
    <property type="entry name" value="Gal_mutarotase_sf_dom"/>
</dbReference>
<dbReference type="Gene3D" id="2.60.40.1180">
    <property type="entry name" value="Golgi alpha-mannosidase II"/>
    <property type="match status" value="2"/>
</dbReference>
<dbReference type="InterPro" id="IPR013784">
    <property type="entry name" value="Carb-bd-like_fold"/>
</dbReference>
<dbReference type="InterPro" id="IPR013780">
    <property type="entry name" value="Glyco_hydro_b"/>
</dbReference>
<dbReference type="SUPFAM" id="SSF74650">
    <property type="entry name" value="Galactose mutarotase-like"/>
    <property type="match status" value="1"/>
</dbReference>
<evidence type="ECO:0000256" key="2">
    <source>
        <dbReference type="RuleBase" id="RU361185"/>
    </source>
</evidence>
<dbReference type="SUPFAM" id="SSF49452">
    <property type="entry name" value="Starch-binding domain-like"/>
    <property type="match status" value="1"/>
</dbReference>
<dbReference type="PANTHER" id="PTHR43863:SF2">
    <property type="entry name" value="MALTASE-GLUCOAMYLASE"/>
    <property type="match status" value="1"/>
</dbReference>
<dbReference type="InterPro" id="IPR051816">
    <property type="entry name" value="Glycosyl_Hydrolase_31"/>
</dbReference>
<evidence type="ECO:0000256" key="4">
    <source>
        <dbReference type="SAM" id="SignalP"/>
    </source>
</evidence>
<keyword evidence="7" id="KW-1185">Reference proteome</keyword>
<dbReference type="Pfam" id="PF00686">
    <property type="entry name" value="CBM_20"/>
    <property type="match status" value="1"/>
</dbReference>
<dbReference type="InterPro" id="IPR017853">
    <property type="entry name" value="GH"/>
</dbReference>
<dbReference type="InterPro" id="IPR000322">
    <property type="entry name" value="Glyco_hydro_31_TIM"/>
</dbReference>
<sequence length="1053" mass="118085">MNPSISLWWRIAATLLLLCCSSLALAEVQRLKFEAEGNYLLVEWLDDDLLHFEYGPGAGPVTDQPLITTDMVCQEGEAVPEVVCGTDFTGPTQFNQEGDTVIETQEVRLVIEPRTLLVTVIDRSRNDKVLTTFHPLNLDQEFKGLVFTRTPELDVYGLGQQFVEPGTSDIDWDGRVREGGEFGNVMAGFNGGANGNTQIPVLYAVNGASYENYALFLDNTYKQRWDFRGDSQWQVEMFGEVIRFYLMTGPDLLDLRRDYMDLVGHPPVPPKRMFGLWISEYGYDHWDELMGKLNSLRSHKFPLDGFVLDLQWFGGIPDVTGECRMGSLDFDRGAFPAPADTMATLRNQHQVGIMLIEEAYVCASLPEHQKLQAEGCLVKHRPGSPEPVFLCGFFGCGSMIDYTDEGCARFWHDDERQKLIESGVIGHWTDLGEPEFFSPEAGYGAGRHADAHNIFNFRWLRGIYRGYQRHQVQQRPFMMSRSGTAGIQRFGAAMWSGDISSRLSSLAAHAANQMHMSFSGIDYYGADIGGFHRNLEGDLNEMYTQWYAYGMMFDIPGRPHVENLCNCKETAPDRIGDLHSNLENTRLRYRLIPYLYSLAHRAYLYGEPVMPPLVMYYQSDPNVRSLGHEKLIGRDLLAAMVAEHGETERDVYLPQGTWFDWHSGRKIASSGMWLPKVPVQRNGVLRLPLYARAGALIPLMPVDEKILNALGERRDGPMDPNLQVRVFPVEEGAETQFTLFEDDGKTLAYQEGAVRTTRISQLRTGAEVLSVMVAAAEGTYAGAPSSRNVTIELVTEKEAEAVQLNGTPLPKRASLTEFQQHETGWMKGSQGRVLAKSGLLPVNQSRQFAFKLKESPPCTSTYRSISVPGEGNGWNPADPQRTLTSCTGKIWQGRITLYQEQYKFAADGAWTVNWGQDGQQDGPNFPARSPGVYEVTFNEADPAHPRFDFLQEAPAQPLHFVCENGHTVPGISVYVVGNVDELGAWEPGKAIKLEPDGPYPTWTGWIPNLPPETPIEWKCIKRQEQGESPQVVQWEPGDNHIVDRGQAEQRGGF</sequence>
<dbReference type="CDD" id="cd06598">
    <property type="entry name" value="GH31_transferase_CtsZ"/>
    <property type="match status" value="1"/>
</dbReference>
<feature type="compositionally biased region" description="Basic and acidic residues" evidence="3">
    <location>
        <begin position="1037"/>
        <end position="1047"/>
    </location>
</feature>
<dbReference type="Proteomes" id="UP000001844">
    <property type="component" value="Chromosome"/>
</dbReference>
<evidence type="ECO:0000313" key="6">
    <source>
        <dbReference type="EMBL" id="ADE13600.1"/>
    </source>
</evidence>
<dbReference type="EMBL" id="CP001798">
    <property type="protein sequence ID" value="ADE13600.1"/>
    <property type="molecule type" value="Genomic_DNA"/>
</dbReference>
<dbReference type="HOGENOM" id="CLU_301846_0_0_6"/>
<dbReference type="GO" id="GO:0004553">
    <property type="term" value="F:hydrolase activity, hydrolyzing O-glycosyl compounds"/>
    <property type="evidence" value="ECO:0007669"/>
    <property type="project" value="InterPro"/>
</dbReference>
<dbReference type="CAZy" id="CBM20">
    <property type="family name" value="Carbohydrate-Binding Module Family 20"/>
</dbReference>
<dbReference type="KEGG" id="nhl:Nhal_0410"/>
<dbReference type="GO" id="GO:2001070">
    <property type="term" value="F:starch binding"/>
    <property type="evidence" value="ECO:0007669"/>
    <property type="project" value="InterPro"/>
</dbReference>
<dbReference type="CAZy" id="GH31">
    <property type="family name" value="Glycoside Hydrolase Family 31"/>
</dbReference>
<feature type="chain" id="PRO_5003069692" evidence="4">
    <location>
        <begin position="27"/>
        <end position="1053"/>
    </location>
</feature>
<feature type="domain" description="CBM20" evidence="5">
    <location>
        <begin position="950"/>
        <end position="1053"/>
    </location>
</feature>
<dbReference type="PANTHER" id="PTHR43863">
    <property type="entry name" value="HYDROLASE, PUTATIVE (AFU_ORTHOLOGUE AFUA_1G03140)-RELATED"/>
    <property type="match status" value="1"/>
</dbReference>
<dbReference type="InterPro" id="IPR013783">
    <property type="entry name" value="Ig-like_fold"/>
</dbReference>
<dbReference type="PROSITE" id="PS51166">
    <property type="entry name" value="CBM20"/>
    <property type="match status" value="1"/>
</dbReference>
<keyword evidence="4" id="KW-0732">Signal</keyword>
<dbReference type="STRING" id="472759.Nhal_0410"/>
<name>D5BVH2_NITHN</name>
<comment type="similarity">
    <text evidence="1 2">Belongs to the glycosyl hydrolase 31 family.</text>
</comment>
<dbReference type="InterPro" id="IPR033403">
    <property type="entry name" value="DUF5110"/>
</dbReference>
<gene>
    <name evidence="6" type="ordered locus">Nhal_0410</name>
</gene>
<dbReference type="Pfam" id="PF01055">
    <property type="entry name" value="Glyco_hydro_31_2nd"/>
    <property type="match status" value="1"/>
</dbReference>
<dbReference type="Pfam" id="PF21365">
    <property type="entry name" value="Glyco_hydro_31_3rd"/>
    <property type="match status" value="1"/>
</dbReference>
<dbReference type="SUPFAM" id="SSF51445">
    <property type="entry name" value="(Trans)glycosidases"/>
    <property type="match status" value="1"/>
</dbReference>
<accession>D5BVH2</accession>
<dbReference type="Gene3D" id="2.60.40.1760">
    <property type="entry name" value="glycosyl hydrolase (family 31)"/>
    <property type="match status" value="1"/>
</dbReference>
<dbReference type="SMART" id="SM01065">
    <property type="entry name" value="CBM_2"/>
    <property type="match status" value="1"/>
</dbReference>
<dbReference type="Gene3D" id="2.60.40.10">
    <property type="entry name" value="Immunoglobulins"/>
    <property type="match status" value="2"/>
</dbReference>
<evidence type="ECO:0000259" key="5">
    <source>
        <dbReference type="PROSITE" id="PS51166"/>
    </source>
</evidence>
<proteinExistence type="inferred from homology"/>
<dbReference type="Pfam" id="PF17137">
    <property type="entry name" value="DUF5110"/>
    <property type="match status" value="1"/>
</dbReference>
<keyword evidence="2" id="KW-0326">Glycosidase</keyword>
<reference evidence="7" key="1">
    <citation type="submission" date="2010-04" db="EMBL/GenBank/DDBJ databases">
        <title>Complete genome sequence of Nitrosococcus halophilus Nc4, a salt-adapted, aerobic obligate ammonia-oxidizing sulfur purple bacterium.</title>
        <authorList>
            <consortium name="US DOE Joint Genome Institute"/>
            <person name="Campbell M.A."/>
            <person name="Malfatti S.A."/>
            <person name="Chain P.S.G."/>
            <person name="Heidelberg J.F."/>
            <person name="Ward B.B."/>
            <person name="Klotz M.G."/>
        </authorList>
    </citation>
    <scope>NUCLEOTIDE SEQUENCE [LARGE SCALE GENOMIC DNA]</scope>
    <source>
        <strain evidence="7">Nc4</strain>
    </source>
</reference>
<evidence type="ECO:0000256" key="1">
    <source>
        <dbReference type="ARBA" id="ARBA00007806"/>
    </source>
</evidence>